<dbReference type="InterPro" id="IPR052614">
    <property type="entry name" value="CFAP65"/>
</dbReference>
<evidence type="ECO:0000313" key="15">
    <source>
        <dbReference type="Proteomes" id="UP001632037"/>
    </source>
</evidence>
<sequence length="1891" mass="208496">METEVRPVLDRVEQRRRYGLDCGDSIRFEAGSWAPGGEHVRQLIVRNVSQRTIKFKYELPRTKYFSMNFPTVMTLSPGMLTTLDVAFRPVKLEEYDDFVGFHVHLIEGGVAAVSGRFRVPVVARIAALKVEIPHGVDFGFCPTKETTLQSFMLHNCGQIDALFDWTVPSAGEHGSPFAVRPESGQVKAGASIELTASFCPTSASVYVTTTVCTVKPDSKESFAPAQALVETMKISGISKFTHLSASETELNFGEVLVGAPNTSRAPTDKDFILRNRSLVCASFKIENVEGDHDPRFFFSPLSGVVEAESTVTIKVRYTPLSAGTFTCDHFDIMTPGGNSVRITCKGRAVGPVLSIWRKNLESNFVPTRSVNFHDVPVGEKVVSRAITLRNESPMEVFFHFDAQSKGVFCFDRVTGKIPPFLDMNVTISFAPLHPGNFYRRFFLLVHNQSTRFVDVLGTGYDEKIRPSPFQQAHVDAYRLRAEAGLGRLSPDQLETYHEENGDAMFLKGSLQLTKDEEAATTSDVESNISQLPPPSRILTRSGEASLAEVEVCAEYFISIENKANPVVVLGALLDFGSCGIVQFPSKKLLLVTNNTHSKVTCSWRVAVAPGSSETSDDQSVFQVFPSTSDIAAGATAELRVAFQPSRVNSYYFAELEGFASFKSNRTFRLVNVDTFTPPWCIVAKTCGNTFSSPTEQFLPKISFRVLKNKVNFPPCYLGDSVFQTIMIENASDTPALFAFVEDPAEVFSCKPMCGFIEAKSFHLVAIRFTPRNVRKYSYYLQCVVNNARVKPEVLELSAICALPQLSFQDIEANQLLPSEAKVYMKPTSVGLQSLRRIELINTSRVPLVYRWELPPKYQNVFRVKPKLGRLNGRETASIECSFTPDEVREYASRFLVSVKSISVPLDQRKSLKSKIQSLQELTVRVQTKGTTGAILFQPETLRFETILVNSNSKQAFFIENSADCDLLYSLQHSMTAKTRTPQQLEDNEGSNEENGDITAPAGKLVFSQAEGCIPAQSRKKISATFYPTSAGMFTFEVTCIVGSQADSSSYDTWEFQKLKHATCIIHAEASFPTIEIEDLRVPGVPTQLAWQQFQCNEINQYLAAPLTKEEERLGRSTTAIGESGSPESDDDFLMKRFVLPFSPAPLGSPTERVFLKLRNPGSLVVQYHLRYPKEGNVEIEHWAETGAPSANEVRLNAIIDSKMFGISPRRATLLPHQSVLLTISYSYTSEAYEGEHDLPLFLEVDKGKKMVLELQGRTLTNKDPKLFLPTQVFHLSPVTIGEFRRGFLPPTALGDNDSNDQSESSAHLRSGRPPVQQIEVFNRGESALRLDVGSMSFKQVNTANYGYRVLACANNSEIISARSSNFLDIEFNPIKEGTIEVPLLLKAHGLLGKGYKEMVEITIVATGYHPKQWTLQQMKNELWISTSSPKKQVVSIPDLPACFVSDWIDFGHVSMHSEANHLLVLQNESSSGNVDGAPRSFVFEWDSAHPLVTSGTITFSPNRGELGPGEKALIRVSIHAEGGALVLNHDVACMITYSDERKDSTSNNSASPTRTRGKQSSTSASTVRGASKTRASVINRSSATQEAVLDKRSISVAKLTTLSSNDRPDTQSPMVQHSRSSSRKLPSQSTRKTSPERTGMLSSSDSRQIDALAALEPTPLFVRINAHVLPSDVMERIYPREELKKLPLPTTKQILRVLPVASDVKTPSLSSSRDNSTPTRTGQGLTSSSTLNSRGRLGSGKLSASKPGTATTAVIGDRTAAAKCRDVLFDVMETLVMDVLTSSAIQEALEEQLTPLLRSDRALEHAAISEGAKATPPPEALYHKARQSSDCQAIVAGLMENTMFNVLQELFYGDLEQELLCVPRKTVFPSSAGSPQRPTDSTKNGESLLTM</sequence>
<dbReference type="GO" id="GO:0005737">
    <property type="term" value="C:cytoplasm"/>
    <property type="evidence" value="ECO:0007669"/>
    <property type="project" value="UniProtKB-SubCell"/>
</dbReference>
<organism evidence="14 15">
    <name type="scientific">Phytophthora oleae</name>
    <dbReference type="NCBI Taxonomy" id="2107226"/>
    <lineage>
        <taxon>Eukaryota</taxon>
        <taxon>Sar</taxon>
        <taxon>Stramenopiles</taxon>
        <taxon>Oomycota</taxon>
        <taxon>Peronosporomycetes</taxon>
        <taxon>Peronosporales</taxon>
        <taxon>Peronosporaceae</taxon>
        <taxon>Phytophthora</taxon>
    </lineage>
</organism>
<dbReference type="Pfam" id="PF24291">
    <property type="entry name" value="Ig_CFAP65"/>
    <property type="match status" value="1"/>
</dbReference>
<feature type="region of interest" description="Disordered" evidence="7">
    <location>
        <begin position="1599"/>
        <end position="1646"/>
    </location>
</feature>
<accession>A0ABD3G0A2</accession>
<feature type="region of interest" description="Disordered" evidence="7">
    <location>
        <begin position="977"/>
        <end position="996"/>
    </location>
</feature>
<feature type="region of interest" description="Disordered" evidence="7">
    <location>
        <begin position="1540"/>
        <end position="1584"/>
    </location>
</feature>
<evidence type="ECO:0000259" key="10">
    <source>
        <dbReference type="Pfam" id="PF24507"/>
    </source>
</evidence>
<reference evidence="14 15" key="1">
    <citation type="submission" date="2024-09" db="EMBL/GenBank/DDBJ databases">
        <title>Genome sequencing and assembly of Phytophthora oleae, isolate VK10A, causative agent of rot of olive drupes.</title>
        <authorList>
            <person name="Conti Taguali S."/>
            <person name="Riolo M."/>
            <person name="La Spada F."/>
            <person name="Cacciola S.O."/>
            <person name="Dionisio G."/>
        </authorList>
    </citation>
    <scope>NUCLEOTIDE SEQUENCE [LARGE SCALE GENOMIC DNA]</scope>
    <source>
        <strain evidence="14 15">VK10A</strain>
    </source>
</reference>
<dbReference type="InterPro" id="IPR053879">
    <property type="entry name" value="HYDIN_VesB_CFA65-like_Ig"/>
</dbReference>
<evidence type="ECO:0000256" key="6">
    <source>
        <dbReference type="ARBA" id="ARBA00023273"/>
    </source>
</evidence>
<feature type="compositionally biased region" description="Polar residues" evidence="7">
    <location>
        <begin position="1705"/>
        <end position="1733"/>
    </location>
</feature>
<feature type="domain" description="CFAP65 tenth Ig-like" evidence="9">
    <location>
        <begin position="1310"/>
        <end position="1412"/>
    </location>
</feature>
<dbReference type="Pfam" id="PF22544">
    <property type="entry name" value="HYDIN_VesB_CFA65-like_Ig"/>
    <property type="match status" value="1"/>
</dbReference>
<evidence type="ECO:0000259" key="11">
    <source>
        <dbReference type="Pfam" id="PF24816"/>
    </source>
</evidence>
<feature type="domain" description="CFAP65-like ninth Ig-like" evidence="11">
    <location>
        <begin position="1072"/>
        <end position="1256"/>
    </location>
</feature>
<dbReference type="EMBL" id="JBIMZQ010000005">
    <property type="protein sequence ID" value="KAL3671351.1"/>
    <property type="molecule type" value="Genomic_DNA"/>
</dbReference>
<dbReference type="InterPro" id="IPR057467">
    <property type="entry name" value="Ig_CFAP65_8th"/>
</dbReference>
<evidence type="ECO:0000256" key="7">
    <source>
        <dbReference type="SAM" id="MobiDB-lite"/>
    </source>
</evidence>
<keyword evidence="6" id="KW-0966">Cell projection</keyword>
<keyword evidence="15" id="KW-1185">Reference proteome</keyword>
<feature type="region of interest" description="Disordered" evidence="7">
    <location>
        <begin position="1868"/>
        <end position="1891"/>
    </location>
</feature>
<evidence type="ECO:0000256" key="2">
    <source>
        <dbReference type="ARBA" id="ARBA00004496"/>
    </source>
</evidence>
<feature type="compositionally biased region" description="Polar residues" evidence="7">
    <location>
        <begin position="1599"/>
        <end position="1617"/>
    </location>
</feature>
<dbReference type="InterPro" id="IPR013783">
    <property type="entry name" value="Ig-like_fold"/>
</dbReference>
<feature type="compositionally biased region" description="Polar residues" evidence="7">
    <location>
        <begin position="1545"/>
        <end position="1584"/>
    </location>
</feature>
<evidence type="ECO:0008006" key="16">
    <source>
        <dbReference type="Google" id="ProtNLM"/>
    </source>
</evidence>
<dbReference type="GO" id="GO:0031514">
    <property type="term" value="C:motile cilium"/>
    <property type="evidence" value="ECO:0007669"/>
    <property type="project" value="UniProtKB-SubCell"/>
</dbReference>
<evidence type="ECO:0000256" key="4">
    <source>
        <dbReference type="ARBA" id="ARBA00022846"/>
    </source>
</evidence>
<dbReference type="Pfam" id="PF24816">
    <property type="entry name" value="Ig_CFAP65__9th"/>
    <property type="match status" value="1"/>
</dbReference>
<dbReference type="InterPro" id="IPR056344">
    <property type="entry name" value="Ig_CFAP65-like_9th"/>
</dbReference>
<gene>
    <name evidence="14" type="ORF">V7S43_003280</name>
</gene>
<feature type="domain" description="CFAP65 seventh Ig-like" evidence="13">
    <location>
        <begin position="819"/>
        <end position="900"/>
    </location>
</feature>
<keyword evidence="5" id="KW-0969">Cilium</keyword>
<evidence type="ECO:0000313" key="14">
    <source>
        <dbReference type="EMBL" id="KAL3671351.1"/>
    </source>
</evidence>
<evidence type="ECO:0000256" key="3">
    <source>
        <dbReference type="ARBA" id="ARBA00022490"/>
    </source>
</evidence>
<dbReference type="PANTHER" id="PTHR46127">
    <property type="entry name" value="CILIA- AND FLAGELLA-ASSOCIATED PROTEIN 65"/>
    <property type="match status" value="1"/>
</dbReference>
<dbReference type="Gene3D" id="2.60.40.10">
    <property type="entry name" value="Immunoglobulins"/>
    <property type="match status" value="8"/>
</dbReference>
<evidence type="ECO:0000259" key="8">
    <source>
        <dbReference type="Pfam" id="PF22544"/>
    </source>
</evidence>
<dbReference type="Proteomes" id="UP001632037">
    <property type="component" value="Unassembled WGS sequence"/>
</dbReference>
<evidence type="ECO:0000259" key="12">
    <source>
        <dbReference type="Pfam" id="PF25248"/>
    </source>
</evidence>
<evidence type="ECO:0000256" key="5">
    <source>
        <dbReference type="ARBA" id="ARBA00023069"/>
    </source>
</evidence>
<dbReference type="Pfam" id="PF24507">
    <property type="entry name" value="Ig_CFAP65_4th"/>
    <property type="match status" value="2"/>
</dbReference>
<dbReference type="Pfam" id="PF25249">
    <property type="entry name" value="Ig_CFAP65_7th"/>
    <property type="match status" value="1"/>
</dbReference>
<keyword evidence="3" id="KW-0963">Cytoplasm</keyword>
<dbReference type="Pfam" id="PF25248">
    <property type="entry name" value="Ig_CFAP65_8th"/>
    <property type="match status" value="1"/>
</dbReference>
<feature type="region of interest" description="Disordered" evidence="7">
    <location>
        <begin position="1704"/>
        <end position="1749"/>
    </location>
</feature>
<keyword evidence="4" id="KW-0282">Flagellum</keyword>
<dbReference type="InterPro" id="IPR057470">
    <property type="entry name" value="Ig_CFAP65_7th"/>
</dbReference>
<comment type="caution">
    <text evidence="14">The sequence shown here is derived from an EMBL/GenBank/DDBJ whole genome shotgun (WGS) entry which is preliminary data.</text>
</comment>
<name>A0ABD3G0A2_9STRA</name>
<feature type="compositionally biased region" description="Acidic residues" evidence="7">
    <location>
        <begin position="985"/>
        <end position="995"/>
    </location>
</feature>
<protein>
    <recommendedName>
        <fullName evidence="16">Abnormal spindle-like microcephaly-associated protein ASH domain-containing protein</fullName>
    </recommendedName>
</protein>
<feature type="region of interest" description="Disordered" evidence="7">
    <location>
        <begin position="1291"/>
        <end position="1311"/>
    </location>
</feature>
<feature type="domain" description="CFAP65 eight Ig-like" evidence="12">
    <location>
        <begin position="932"/>
        <end position="1068"/>
    </location>
</feature>
<comment type="subcellular location">
    <subcellularLocation>
        <location evidence="1">Cell projection</location>
        <location evidence="1">Cilium</location>
        <location evidence="1">Flagellum</location>
    </subcellularLocation>
    <subcellularLocation>
        <location evidence="2">Cytoplasm</location>
    </subcellularLocation>
</comment>
<feature type="domain" description="HYDIN/VesB/CFA65-like Ig-like" evidence="8">
    <location>
        <begin position="132"/>
        <end position="216"/>
    </location>
</feature>
<evidence type="ECO:0000259" key="13">
    <source>
        <dbReference type="Pfam" id="PF25249"/>
    </source>
</evidence>
<dbReference type="InterPro" id="IPR056305">
    <property type="entry name" value="Ig_CFAP65_10th"/>
</dbReference>
<dbReference type="PANTHER" id="PTHR46127:SF1">
    <property type="entry name" value="CILIA- AND FLAGELLA-ASSOCIATED PROTEIN 65"/>
    <property type="match status" value="1"/>
</dbReference>
<proteinExistence type="predicted"/>
<dbReference type="InterPro" id="IPR058536">
    <property type="entry name" value="Ig_CFAP65_4th"/>
</dbReference>
<evidence type="ECO:0000259" key="9">
    <source>
        <dbReference type="Pfam" id="PF24291"/>
    </source>
</evidence>
<feature type="domain" description="CFAP65 fourth Ig-like" evidence="10">
    <location>
        <begin position="710"/>
        <end position="787"/>
    </location>
</feature>
<feature type="domain" description="CFAP65 fourth Ig-like" evidence="10">
    <location>
        <begin position="369"/>
        <end position="463"/>
    </location>
</feature>
<evidence type="ECO:0000256" key="1">
    <source>
        <dbReference type="ARBA" id="ARBA00004230"/>
    </source>
</evidence>